<dbReference type="Proteomes" id="UP000199045">
    <property type="component" value="Unassembled WGS sequence"/>
</dbReference>
<organism evidence="5 6">
    <name type="scientific">Chitinophaga filiformis</name>
    <name type="common">Myxococcus filiformis</name>
    <name type="synonym">Flexibacter filiformis</name>
    <dbReference type="NCBI Taxonomy" id="104663"/>
    <lineage>
        <taxon>Bacteria</taxon>
        <taxon>Pseudomonadati</taxon>
        <taxon>Bacteroidota</taxon>
        <taxon>Chitinophagia</taxon>
        <taxon>Chitinophagales</taxon>
        <taxon>Chitinophagaceae</taxon>
        <taxon>Chitinophaga</taxon>
    </lineage>
</organism>
<protein>
    <submittedName>
        <fullName evidence="5">DNA-binding transcriptional regulator, HxlR family</fullName>
    </submittedName>
</protein>
<dbReference type="Gene3D" id="1.10.10.10">
    <property type="entry name" value="Winged helix-like DNA-binding domain superfamily/Winged helix DNA-binding domain"/>
    <property type="match status" value="1"/>
</dbReference>
<keyword evidence="2 5" id="KW-0238">DNA-binding</keyword>
<dbReference type="InterPro" id="IPR002577">
    <property type="entry name" value="HTH_HxlR"/>
</dbReference>
<evidence type="ECO:0000256" key="2">
    <source>
        <dbReference type="ARBA" id="ARBA00023125"/>
    </source>
</evidence>
<evidence type="ECO:0000313" key="6">
    <source>
        <dbReference type="Proteomes" id="UP000199045"/>
    </source>
</evidence>
<dbReference type="SUPFAM" id="SSF46785">
    <property type="entry name" value="Winged helix' DNA-binding domain"/>
    <property type="match status" value="1"/>
</dbReference>
<gene>
    <name evidence="5" type="ORF">SAMN04488121_1021011</name>
</gene>
<dbReference type="PROSITE" id="PS51118">
    <property type="entry name" value="HTH_HXLR"/>
    <property type="match status" value="1"/>
</dbReference>
<proteinExistence type="predicted"/>
<sequence length="118" mass="13715">MAKKELNIEQKIKYVQDTLFVISGKWKLPIMMAVNNGNSRFRDIQRAVPNITTRVLSKELKDLEENRLLIRTVYDSLPVTVTYTVTPYCKSLKPMVDEMIKWGENHRAELKKAKTTTT</sequence>
<name>A0A1G7NZZ6_CHIFI</name>
<evidence type="ECO:0000256" key="1">
    <source>
        <dbReference type="ARBA" id="ARBA00023015"/>
    </source>
</evidence>
<dbReference type="InterPro" id="IPR036388">
    <property type="entry name" value="WH-like_DNA-bd_sf"/>
</dbReference>
<dbReference type="STRING" id="104663.SAMN04488121_1021011"/>
<keyword evidence="1" id="KW-0805">Transcription regulation</keyword>
<reference evidence="5 6" key="1">
    <citation type="submission" date="2016-10" db="EMBL/GenBank/DDBJ databases">
        <authorList>
            <person name="de Groot N.N."/>
        </authorList>
    </citation>
    <scope>NUCLEOTIDE SEQUENCE [LARGE SCALE GENOMIC DNA]</scope>
    <source>
        <strain evidence="5 6">DSM 527</strain>
    </source>
</reference>
<dbReference type="Pfam" id="PF01638">
    <property type="entry name" value="HxlR"/>
    <property type="match status" value="1"/>
</dbReference>
<accession>A0A1G7NZZ6</accession>
<evidence type="ECO:0000256" key="3">
    <source>
        <dbReference type="ARBA" id="ARBA00023163"/>
    </source>
</evidence>
<evidence type="ECO:0000259" key="4">
    <source>
        <dbReference type="PROSITE" id="PS51118"/>
    </source>
</evidence>
<feature type="domain" description="HTH hxlR-type" evidence="4">
    <location>
        <begin position="12"/>
        <end position="111"/>
    </location>
</feature>
<dbReference type="PANTHER" id="PTHR33204">
    <property type="entry name" value="TRANSCRIPTIONAL REGULATOR, MARR FAMILY"/>
    <property type="match status" value="1"/>
</dbReference>
<dbReference type="RefSeq" id="WP_089831821.1">
    <property type="nucleotide sequence ID" value="NZ_FNBN01000002.1"/>
</dbReference>
<dbReference type="GO" id="GO:0003677">
    <property type="term" value="F:DNA binding"/>
    <property type="evidence" value="ECO:0007669"/>
    <property type="project" value="UniProtKB-KW"/>
</dbReference>
<dbReference type="InterPro" id="IPR036390">
    <property type="entry name" value="WH_DNA-bd_sf"/>
</dbReference>
<evidence type="ECO:0000313" key="5">
    <source>
        <dbReference type="EMBL" id="SDF79554.1"/>
    </source>
</evidence>
<dbReference type="PANTHER" id="PTHR33204:SF29">
    <property type="entry name" value="TRANSCRIPTIONAL REGULATOR"/>
    <property type="match status" value="1"/>
</dbReference>
<dbReference type="AlphaFoldDB" id="A0A1G7NZZ6"/>
<dbReference type="EMBL" id="FNBN01000002">
    <property type="protein sequence ID" value="SDF79554.1"/>
    <property type="molecule type" value="Genomic_DNA"/>
</dbReference>
<dbReference type="OrthoDB" id="2619345at2"/>
<keyword evidence="3" id="KW-0804">Transcription</keyword>